<dbReference type="Pfam" id="PF08268">
    <property type="entry name" value="FBA_3"/>
    <property type="match status" value="1"/>
</dbReference>
<comment type="caution">
    <text evidence="2">The sequence shown here is derived from an EMBL/GenBank/DDBJ whole genome shotgun (WGS) entry which is preliminary data.</text>
</comment>
<dbReference type="InterPro" id="IPR013187">
    <property type="entry name" value="F-box-assoc_dom_typ3"/>
</dbReference>
<dbReference type="EMBL" id="JAEFBJ010000012">
    <property type="protein sequence ID" value="KAG7546851.1"/>
    <property type="molecule type" value="Genomic_DNA"/>
</dbReference>
<evidence type="ECO:0000259" key="1">
    <source>
        <dbReference type="PROSITE" id="PS50181"/>
    </source>
</evidence>
<dbReference type="SMART" id="SM00256">
    <property type="entry name" value="FBOX"/>
    <property type="match status" value="1"/>
</dbReference>
<dbReference type="Proteomes" id="UP000694251">
    <property type="component" value="Chromosome 12"/>
</dbReference>
<protein>
    <submittedName>
        <fullName evidence="2">F-box domain</fullName>
    </submittedName>
</protein>
<dbReference type="Pfam" id="PF00646">
    <property type="entry name" value="F-box"/>
    <property type="match status" value="1"/>
</dbReference>
<evidence type="ECO:0000313" key="3">
    <source>
        <dbReference type="Proteomes" id="UP000694251"/>
    </source>
</evidence>
<feature type="domain" description="F-box" evidence="1">
    <location>
        <begin position="21"/>
        <end position="70"/>
    </location>
</feature>
<accession>A0A8T1YKX2</accession>
<dbReference type="PANTHER" id="PTHR31111">
    <property type="entry name" value="BNAA05G37150D PROTEIN-RELATED"/>
    <property type="match status" value="1"/>
</dbReference>
<dbReference type="InterPro" id="IPR001810">
    <property type="entry name" value="F-box_dom"/>
</dbReference>
<dbReference type="OrthoDB" id="687122at2759"/>
<gene>
    <name evidence="2" type="ORF">ISN44_As12g021600</name>
</gene>
<name>A0A8T1YKX2_ARASU</name>
<reference evidence="2 3" key="1">
    <citation type="submission" date="2020-12" db="EMBL/GenBank/DDBJ databases">
        <title>Concerted genomic and epigenomic changes stabilize Arabidopsis allopolyploids.</title>
        <authorList>
            <person name="Chen Z."/>
        </authorList>
    </citation>
    <scope>NUCLEOTIDE SEQUENCE [LARGE SCALE GENOMIC DNA]</scope>
    <source>
        <strain evidence="2">As9502</strain>
        <tissue evidence="2">Leaf</tissue>
    </source>
</reference>
<dbReference type="AlphaFoldDB" id="A0A8T1YKX2"/>
<sequence>MKRRSTVIKRRRRQRDICKSHEPMLEIPFDLVTEILTRLPAKSLMRFKSVSKLWSLLICSRTFTNLFVKVSSSPPRLYMWLDIDNRNVLLSTSSSSDDSDVSSFVIDQELTIPPMKGYYLSHVFGGLMCFVNEPRANIYNTTTRQLVVLPDIEESNMIAEDHKHKKIMYHIGHDPVHDQYKVVCIVSRPSDEYGEDSYLSEHWILLLGGDRSNRWRKIPSRFQPHVPVTQVLNISGRMHYLAWVRFLYSVLVSFDINSEEISILELPKENDFLPMMTDLIEYGGRVALLHHIDLRRQGVLNLWVVEDSKKNMWSSKTLVLHPSQMHLVNSIGLKVQGTTRNGEVVLVPQNYTYSHTGEVICSPQDTTLFYVLLYNLQNNHIRKVEIKDTSNRYLTKDWDVIGLDDIQNLMAGLEHVLKLPNQDLSIQLQELAKEFDMLATCFIDIDDSSFSITSTLSLSCSVLAYAAGIVLFLPDFF</sequence>
<organism evidence="2 3">
    <name type="scientific">Arabidopsis suecica</name>
    <name type="common">Swedish thale-cress</name>
    <name type="synonym">Cardaminopsis suecica</name>
    <dbReference type="NCBI Taxonomy" id="45249"/>
    <lineage>
        <taxon>Eukaryota</taxon>
        <taxon>Viridiplantae</taxon>
        <taxon>Streptophyta</taxon>
        <taxon>Embryophyta</taxon>
        <taxon>Tracheophyta</taxon>
        <taxon>Spermatophyta</taxon>
        <taxon>Magnoliopsida</taxon>
        <taxon>eudicotyledons</taxon>
        <taxon>Gunneridae</taxon>
        <taxon>Pentapetalae</taxon>
        <taxon>rosids</taxon>
        <taxon>malvids</taxon>
        <taxon>Brassicales</taxon>
        <taxon>Brassicaceae</taxon>
        <taxon>Camelineae</taxon>
        <taxon>Arabidopsis</taxon>
    </lineage>
</organism>
<dbReference type="PANTHER" id="PTHR31111:SF17">
    <property type="entry name" value="F-BOX DOMAIN-CONTAINING PROTEIN"/>
    <property type="match status" value="1"/>
</dbReference>
<dbReference type="CDD" id="cd22157">
    <property type="entry name" value="F-box_AtFBW1-like"/>
    <property type="match status" value="1"/>
</dbReference>
<dbReference type="NCBIfam" id="TIGR01640">
    <property type="entry name" value="F_box_assoc_1"/>
    <property type="match status" value="1"/>
</dbReference>
<dbReference type="InterPro" id="IPR017451">
    <property type="entry name" value="F-box-assoc_interact_dom"/>
</dbReference>
<dbReference type="PROSITE" id="PS50181">
    <property type="entry name" value="FBOX"/>
    <property type="match status" value="1"/>
</dbReference>
<keyword evidence="3" id="KW-1185">Reference proteome</keyword>
<evidence type="ECO:0000313" key="2">
    <source>
        <dbReference type="EMBL" id="KAG7546851.1"/>
    </source>
</evidence>
<proteinExistence type="predicted"/>